<accession>A0A2G5HI99</accession>
<evidence type="ECO:0000256" key="1">
    <source>
        <dbReference type="ARBA" id="ARBA00034127"/>
    </source>
</evidence>
<evidence type="ECO:0000313" key="5">
    <source>
        <dbReference type="Proteomes" id="UP001302367"/>
    </source>
</evidence>
<protein>
    <submittedName>
        <fullName evidence="2">Translation machinery-associated protein 16</fullName>
    </submittedName>
</protein>
<dbReference type="PANTHER" id="PTHR13349">
    <property type="entry name" value="TRANSLATION MACHINERY-ASSOCIATED PROTEIN 16"/>
    <property type="match status" value="1"/>
</dbReference>
<keyword evidence="5" id="KW-1185">Reference proteome</keyword>
<sequence length="179" mass="20577">MPSKHSKIVKHVHKKKGAKINALHENSRDAKRIRNAGARDERVANINATRQKQNRPWLDRVAFFQDRLPETLHPLDLDQIKSDIAEYLSRHDEELASLKAERRPGRPPSNRQLLLEQAINSEQQEFESGFWVPDLQDEGTLMKLDAWKGSWLELGVLRFVRVDKDGVVKESSFPPRGAS</sequence>
<dbReference type="Proteomes" id="UP001302367">
    <property type="component" value="Chromosome 7"/>
</dbReference>
<dbReference type="InterPro" id="IPR021346">
    <property type="entry name" value="Tma16"/>
</dbReference>
<proteinExistence type="inferred from homology"/>
<dbReference type="AlphaFoldDB" id="A0A2G5HI99"/>
<dbReference type="InterPro" id="IPR038356">
    <property type="entry name" value="Tma16_sf"/>
</dbReference>
<name>A0A2G5HI99_CERBT</name>
<dbReference type="Gene3D" id="1.20.1440.170">
    <property type="entry name" value="Translation machinery-associated protein 16-like"/>
    <property type="match status" value="1"/>
</dbReference>
<organism evidence="2 4">
    <name type="scientific">Cercospora beticola</name>
    <name type="common">Sugarbeet leaf spot fungus</name>
    <dbReference type="NCBI Taxonomy" id="122368"/>
    <lineage>
        <taxon>Eukaryota</taxon>
        <taxon>Fungi</taxon>
        <taxon>Dikarya</taxon>
        <taxon>Ascomycota</taxon>
        <taxon>Pezizomycotina</taxon>
        <taxon>Dothideomycetes</taxon>
        <taxon>Dothideomycetidae</taxon>
        <taxon>Mycosphaerellales</taxon>
        <taxon>Mycosphaerellaceae</taxon>
        <taxon>Cercospora</taxon>
    </lineage>
</organism>
<evidence type="ECO:0000313" key="2">
    <source>
        <dbReference type="EMBL" id="PIA92281.1"/>
    </source>
</evidence>
<comment type="similarity">
    <text evidence="1">Belongs to the TMA16 family.</text>
</comment>
<dbReference type="Proteomes" id="UP000230605">
    <property type="component" value="Chromosome 7"/>
</dbReference>
<reference evidence="3 5" key="2">
    <citation type="submission" date="2023-09" db="EMBL/GenBank/DDBJ databases">
        <title>Complete-Gapless Cercospora beticola genome.</title>
        <authorList>
            <person name="Wyatt N.A."/>
            <person name="Spanner R.E."/>
            <person name="Bolton M.D."/>
        </authorList>
    </citation>
    <scope>NUCLEOTIDE SEQUENCE [LARGE SCALE GENOMIC DNA]</scope>
    <source>
        <strain evidence="3">Cb09-40</strain>
    </source>
</reference>
<dbReference type="EMBL" id="LKMD01000106">
    <property type="protein sequence ID" value="PIA92281.1"/>
    <property type="molecule type" value="Genomic_DNA"/>
</dbReference>
<dbReference type="OrthoDB" id="270284at2759"/>
<gene>
    <name evidence="2" type="ORF">CB0940_10012</name>
    <name evidence="3" type="ORF">RHO25_010286</name>
</gene>
<evidence type="ECO:0000313" key="4">
    <source>
        <dbReference type="Proteomes" id="UP000230605"/>
    </source>
</evidence>
<reference evidence="2 4" key="1">
    <citation type="submission" date="2015-10" db="EMBL/GenBank/DDBJ databases">
        <title>The cercosporin biosynthetic gene cluster was horizontally transferred to several fungal lineages and shown to be expanded in Cercospora beticola based on microsynteny with recipient genomes.</title>
        <authorList>
            <person name="De Jonge R."/>
            <person name="Ebert M.K."/>
            <person name="Suttle J.C."/>
            <person name="Jurick Ii W.M."/>
            <person name="Secor G.A."/>
            <person name="Thomma B.P."/>
            <person name="Van De Peer Y."/>
            <person name="Bolton M.D."/>
        </authorList>
    </citation>
    <scope>NUCLEOTIDE SEQUENCE [LARGE SCALE GENOMIC DNA]</scope>
    <source>
        <strain evidence="2 4">09-40</strain>
    </source>
</reference>
<dbReference type="Pfam" id="PF11176">
    <property type="entry name" value="Tma16"/>
    <property type="match status" value="1"/>
</dbReference>
<dbReference type="EMBL" id="CP134190">
    <property type="protein sequence ID" value="WPB05633.1"/>
    <property type="molecule type" value="Genomic_DNA"/>
</dbReference>
<dbReference type="PANTHER" id="PTHR13349:SF2">
    <property type="entry name" value="TRANSLATION MACHINERY-ASSOCIATED PROTEIN 16"/>
    <property type="match status" value="1"/>
</dbReference>
<evidence type="ECO:0000313" key="3">
    <source>
        <dbReference type="EMBL" id="WPB05633.1"/>
    </source>
</evidence>
<dbReference type="GO" id="GO:0005634">
    <property type="term" value="C:nucleus"/>
    <property type="evidence" value="ECO:0007669"/>
    <property type="project" value="TreeGrafter"/>
</dbReference>